<accession>A0ABS6G6W0</accession>
<evidence type="ECO:0000313" key="2">
    <source>
        <dbReference type="Proteomes" id="UP000779508"/>
    </source>
</evidence>
<dbReference type="Proteomes" id="UP000779508">
    <property type="component" value="Unassembled WGS sequence"/>
</dbReference>
<proteinExistence type="predicted"/>
<comment type="caution">
    <text evidence="1">The sequence shown here is derived from an EMBL/GenBank/DDBJ whole genome shotgun (WGS) entry which is preliminary data.</text>
</comment>
<keyword evidence="2" id="KW-1185">Reference proteome</keyword>
<protein>
    <submittedName>
        <fullName evidence="1">Uncharacterized protein</fullName>
    </submittedName>
</protein>
<gene>
    <name evidence="1" type="ORF">KQI88_12130</name>
</gene>
<name>A0ABS6G6W0_9FIRM</name>
<dbReference type="RefSeq" id="WP_216417677.1">
    <property type="nucleotide sequence ID" value="NZ_JAHLQK010000004.1"/>
</dbReference>
<dbReference type="EMBL" id="JAHLQK010000004">
    <property type="protein sequence ID" value="MBU5677160.1"/>
    <property type="molecule type" value="Genomic_DNA"/>
</dbReference>
<sequence>MNIKSKFENLINDVQDGFKMSTTQYCLKKLNPRTLISKNQFVRNSYISSPNEGVNHFYEIDTEGNLAFYLVCDGQKSLEWILEDLMYKISKENNCIYLKFIVGAKSIVIPFMLKDTYSLYCLTRIVIQSNIMLYYLMENKKEYIYLGYNEINISKETKEYIIKNINYEIETEKIEAK</sequence>
<evidence type="ECO:0000313" key="1">
    <source>
        <dbReference type="EMBL" id="MBU5677160.1"/>
    </source>
</evidence>
<organism evidence="1 2">
    <name type="scientific">Alkaliphilus flagellatus</name>
    <dbReference type="NCBI Taxonomy" id="2841507"/>
    <lineage>
        <taxon>Bacteria</taxon>
        <taxon>Bacillati</taxon>
        <taxon>Bacillota</taxon>
        <taxon>Clostridia</taxon>
        <taxon>Peptostreptococcales</taxon>
        <taxon>Natronincolaceae</taxon>
        <taxon>Alkaliphilus</taxon>
    </lineage>
</organism>
<reference evidence="1 2" key="1">
    <citation type="submission" date="2021-06" db="EMBL/GenBank/DDBJ databases">
        <authorList>
            <person name="Sun Q."/>
            <person name="Li D."/>
        </authorList>
    </citation>
    <scope>NUCLEOTIDE SEQUENCE [LARGE SCALE GENOMIC DNA]</scope>
    <source>
        <strain evidence="1 2">MSJ-5</strain>
    </source>
</reference>